<reference evidence="5" key="1">
    <citation type="submission" date="2016-10" db="EMBL/GenBank/DDBJ databases">
        <authorList>
            <person name="Varghese N."/>
            <person name="Submissions S."/>
        </authorList>
    </citation>
    <scope>NUCLEOTIDE SEQUENCE [LARGE SCALE GENOMIC DNA]</scope>
    <source>
        <strain evidence="5">DSM 26922</strain>
    </source>
</reference>
<protein>
    <submittedName>
        <fullName evidence="4">Periplasmic chaperone for outer membrane proteins Skp</fullName>
    </submittedName>
</protein>
<dbReference type="Pfam" id="PF03938">
    <property type="entry name" value="OmpH"/>
    <property type="match status" value="1"/>
</dbReference>
<dbReference type="SMART" id="SM00935">
    <property type="entry name" value="OmpH"/>
    <property type="match status" value="1"/>
</dbReference>
<evidence type="ECO:0000256" key="3">
    <source>
        <dbReference type="SAM" id="SignalP"/>
    </source>
</evidence>
<dbReference type="Gene3D" id="3.30.910.20">
    <property type="entry name" value="Skp domain"/>
    <property type="match status" value="1"/>
</dbReference>
<dbReference type="Proteomes" id="UP000199441">
    <property type="component" value="Unassembled WGS sequence"/>
</dbReference>
<keyword evidence="1" id="KW-0175">Coiled coil</keyword>
<dbReference type="RefSeq" id="WP_089945455.1">
    <property type="nucleotide sequence ID" value="NZ_FNOI01000001.1"/>
</dbReference>
<evidence type="ECO:0000256" key="2">
    <source>
        <dbReference type="SAM" id="MobiDB-lite"/>
    </source>
</evidence>
<name>A0A1H2TG60_9RHOB</name>
<gene>
    <name evidence="4" type="ORF">SAMN04488001_1152</name>
</gene>
<dbReference type="InterPro" id="IPR024930">
    <property type="entry name" value="Skp_dom_sf"/>
</dbReference>
<dbReference type="InterPro" id="IPR005632">
    <property type="entry name" value="Chaperone_Skp"/>
</dbReference>
<evidence type="ECO:0000313" key="5">
    <source>
        <dbReference type="Proteomes" id="UP000199441"/>
    </source>
</evidence>
<organism evidence="4 5">
    <name type="scientific">Litoreibacter albidus</name>
    <dbReference type="NCBI Taxonomy" id="670155"/>
    <lineage>
        <taxon>Bacteria</taxon>
        <taxon>Pseudomonadati</taxon>
        <taxon>Pseudomonadota</taxon>
        <taxon>Alphaproteobacteria</taxon>
        <taxon>Rhodobacterales</taxon>
        <taxon>Roseobacteraceae</taxon>
        <taxon>Litoreibacter</taxon>
    </lineage>
</organism>
<keyword evidence="3" id="KW-0732">Signal</keyword>
<evidence type="ECO:0000313" key="4">
    <source>
        <dbReference type="EMBL" id="SDW42757.1"/>
    </source>
</evidence>
<feature type="region of interest" description="Disordered" evidence="2">
    <location>
        <begin position="173"/>
        <end position="210"/>
    </location>
</feature>
<proteinExistence type="predicted"/>
<dbReference type="GO" id="GO:0051082">
    <property type="term" value="F:unfolded protein binding"/>
    <property type="evidence" value="ECO:0007669"/>
    <property type="project" value="InterPro"/>
</dbReference>
<feature type="chain" id="PRO_5011552691" evidence="3">
    <location>
        <begin position="23"/>
        <end position="210"/>
    </location>
</feature>
<dbReference type="STRING" id="670155.SAMN04488001_1152"/>
<accession>A0A1H2TG60</accession>
<sequence length="210" mass="22491">MTATRATGALVAALTAATPVLAQSVQPSPVLTLDQDRMYAASAFGKRVQSDLSQKSNELSQENRKIEAALEEEERRLTDERAGMDPARFQELAIDFDERVTGIRSAQAAKSENIQRQADTERARFFNAAYPILLELVEETGAVAILNNAAVIFSVRQIDITDAAIARIDAAIGASPLPDTGPVPVQRPSVNTEETAPEGDAPTDGTSPDN</sequence>
<keyword evidence="5" id="KW-1185">Reference proteome</keyword>
<feature type="coiled-coil region" evidence="1">
    <location>
        <begin position="49"/>
        <end position="83"/>
    </location>
</feature>
<dbReference type="SUPFAM" id="SSF111384">
    <property type="entry name" value="OmpH-like"/>
    <property type="match status" value="1"/>
</dbReference>
<dbReference type="OrthoDB" id="7868372at2"/>
<dbReference type="EMBL" id="FNOI01000001">
    <property type="protein sequence ID" value="SDW42757.1"/>
    <property type="molecule type" value="Genomic_DNA"/>
</dbReference>
<evidence type="ECO:0000256" key="1">
    <source>
        <dbReference type="SAM" id="Coils"/>
    </source>
</evidence>
<dbReference type="AlphaFoldDB" id="A0A1H2TG60"/>
<feature type="signal peptide" evidence="3">
    <location>
        <begin position="1"/>
        <end position="22"/>
    </location>
</feature>